<dbReference type="PANTHER" id="PTHR22743:SF165">
    <property type="entry name" value="BTB AND MATH DOMAIN CONTAINING-RELATED"/>
    <property type="match status" value="1"/>
</dbReference>
<gene>
    <name evidence="2" type="primary">Cnig_chr_II.g7918</name>
    <name evidence="2" type="ORF">B9Z55_007918</name>
</gene>
<reference evidence="3" key="1">
    <citation type="submission" date="2017-10" db="EMBL/GenBank/DDBJ databases">
        <title>Rapid genome shrinkage in a self-fertile nematode reveals novel sperm competition proteins.</title>
        <authorList>
            <person name="Yin D."/>
            <person name="Schwarz E.M."/>
            <person name="Thomas C.G."/>
            <person name="Felde R.L."/>
            <person name="Korf I.F."/>
            <person name="Cutter A.D."/>
            <person name="Schartner C.M."/>
            <person name="Ralston E.J."/>
            <person name="Meyer B.J."/>
            <person name="Haag E.S."/>
        </authorList>
    </citation>
    <scope>NUCLEOTIDE SEQUENCE [LARGE SCALE GENOMIC DNA]</scope>
    <source>
        <strain evidence="3">JU1422</strain>
    </source>
</reference>
<feature type="domain" description="BTB" evidence="1">
    <location>
        <begin position="147"/>
        <end position="206"/>
    </location>
</feature>
<dbReference type="EMBL" id="PDUG01000002">
    <property type="protein sequence ID" value="PIC49254.1"/>
    <property type="molecule type" value="Genomic_DNA"/>
</dbReference>
<dbReference type="Gene3D" id="3.30.710.10">
    <property type="entry name" value="Potassium Channel Kv1.1, Chain A"/>
    <property type="match status" value="1"/>
</dbReference>
<dbReference type="AlphaFoldDB" id="A0A2G5VBX0"/>
<dbReference type="InterPro" id="IPR011333">
    <property type="entry name" value="SKP1/BTB/POZ_sf"/>
</dbReference>
<evidence type="ECO:0000259" key="1">
    <source>
        <dbReference type="PROSITE" id="PS50097"/>
    </source>
</evidence>
<dbReference type="SUPFAM" id="SSF54695">
    <property type="entry name" value="POZ domain"/>
    <property type="match status" value="1"/>
</dbReference>
<dbReference type="InterPro" id="IPR052664">
    <property type="entry name" value="BTB-MATH_domain_protein"/>
</dbReference>
<proteinExistence type="predicted"/>
<evidence type="ECO:0000313" key="3">
    <source>
        <dbReference type="Proteomes" id="UP000230233"/>
    </source>
</evidence>
<dbReference type="Pfam" id="PF00917">
    <property type="entry name" value="MATH"/>
    <property type="match status" value="1"/>
</dbReference>
<organism evidence="2 3">
    <name type="scientific">Caenorhabditis nigoni</name>
    <dbReference type="NCBI Taxonomy" id="1611254"/>
    <lineage>
        <taxon>Eukaryota</taxon>
        <taxon>Metazoa</taxon>
        <taxon>Ecdysozoa</taxon>
        <taxon>Nematoda</taxon>
        <taxon>Chromadorea</taxon>
        <taxon>Rhabditida</taxon>
        <taxon>Rhabditina</taxon>
        <taxon>Rhabditomorpha</taxon>
        <taxon>Rhabditoidea</taxon>
        <taxon>Rhabditidae</taxon>
        <taxon>Peloderinae</taxon>
        <taxon>Caenorhabditis</taxon>
    </lineage>
</organism>
<keyword evidence="3" id="KW-1185">Reference proteome</keyword>
<dbReference type="Proteomes" id="UP000230233">
    <property type="component" value="Chromosome II"/>
</dbReference>
<dbReference type="InterPro" id="IPR002083">
    <property type="entry name" value="MATH/TRAF_dom"/>
</dbReference>
<name>A0A2G5VBX0_9PELO</name>
<evidence type="ECO:0000313" key="2">
    <source>
        <dbReference type="EMBL" id="PIC49254.1"/>
    </source>
</evidence>
<comment type="caution">
    <text evidence="2">The sequence shown here is derived from an EMBL/GenBank/DDBJ whole genome shotgun (WGS) entry which is preliminary data.</text>
</comment>
<dbReference type="Pfam" id="PF00651">
    <property type="entry name" value="BTB"/>
    <property type="match status" value="1"/>
</dbReference>
<accession>A0A2G5VBX0</accession>
<dbReference type="PANTHER" id="PTHR22743">
    <property type="entry name" value="MEPRIN/TRAF-LIKE MATH FAMILY-C.ELEGANS"/>
    <property type="match status" value="1"/>
</dbReference>
<sequence length="214" mass="24634">MSASEEKKFVIKYVFGSLKSLPVRGEMIYGSEVLYGPVEKHYNVFWNIRLHKYESDIIPFLVCKSFQTGNWSINAVSDVFIGEKLLKTGINHEFEQNRSSSRTLAIEKDDFPEYGIDESAQIELHVKIDKMTGNFRNFDDDVAKELSDTVLVVENCKFYVNKMYLSLHSTYFKSLFLGKFAESEKSIIELEGILVMDFHIFLSVIYGFIDIADA</sequence>
<dbReference type="PROSITE" id="PS50097">
    <property type="entry name" value="BTB"/>
    <property type="match status" value="1"/>
</dbReference>
<dbReference type="InterPro" id="IPR000210">
    <property type="entry name" value="BTB/POZ_dom"/>
</dbReference>
<protein>
    <recommendedName>
        <fullName evidence="1">BTB domain-containing protein</fullName>
    </recommendedName>
</protein>